<dbReference type="GO" id="GO:0016020">
    <property type="term" value="C:membrane"/>
    <property type="evidence" value="ECO:0007669"/>
    <property type="project" value="UniProtKB-SubCell"/>
</dbReference>
<dbReference type="Proteomes" id="UP000291591">
    <property type="component" value="Unassembled WGS sequence"/>
</dbReference>
<keyword evidence="3 7" id="KW-0812">Transmembrane</keyword>
<evidence type="ECO:0000256" key="1">
    <source>
        <dbReference type="ARBA" id="ARBA00004141"/>
    </source>
</evidence>
<dbReference type="SUPFAM" id="SSF57845">
    <property type="entry name" value="B-box zinc-binding domain"/>
    <property type="match status" value="1"/>
</dbReference>
<feature type="transmembrane region" description="Helical" evidence="7">
    <location>
        <begin position="248"/>
        <end position="265"/>
    </location>
</feature>
<feature type="transmembrane region" description="Helical" evidence="7">
    <location>
        <begin position="272"/>
        <end position="292"/>
    </location>
</feature>
<dbReference type="AlphaFoldDB" id="A0A4V2FQ53"/>
<dbReference type="EMBL" id="SHKL01000001">
    <property type="protein sequence ID" value="RZT83280.1"/>
    <property type="molecule type" value="Genomic_DNA"/>
</dbReference>
<dbReference type="InterPro" id="IPR022764">
    <property type="entry name" value="Peptidase_S54_rhomboid_dom"/>
</dbReference>
<protein>
    <submittedName>
        <fullName evidence="9">Membrane associated rhomboid family serine protease</fullName>
    </submittedName>
</protein>
<comment type="subcellular location">
    <subcellularLocation>
        <location evidence="1">Membrane</location>
        <topology evidence="1">Multi-pass membrane protein</topology>
    </subcellularLocation>
</comment>
<evidence type="ECO:0000256" key="6">
    <source>
        <dbReference type="ARBA" id="ARBA00023136"/>
    </source>
</evidence>
<accession>A0A4V2FQ53</accession>
<dbReference type="PANTHER" id="PTHR43731:SF14">
    <property type="entry name" value="PRESENILIN-ASSOCIATED RHOMBOID-LIKE PROTEIN, MITOCHONDRIAL"/>
    <property type="match status" value="1"/>
</dbReference>
<dbReference type="GO" id="GO:0006508">
    <property type="term" value="P:proteolysis"/>
    <property type="evidence" value="ECO:0007669"/>
    <property type="project" value="UniProtKB-KW"/>
</dbReference>
<keyword evidence="6 7" id="KW-0472">Membrane</keyword>
<keyword evidence="10" id="KW-1185">Reference proteome</keyword>
<dbReference type="InterPro" id="IPR035952">
    <property type="entry name" value="Rhomboid-like_sf"/>
</dbReference>
<sequence>MTGPAGPPGQVPPGPYPPPDAGAMVCARHPDRPTRLQCTRCGRPACPDCLRDASVGQHCVDCVSQAAASTPRWRTVAGASRPGKPVMVPILIGINVAIFALTVVAAGSISDNYASVLFRETSLVPVDVAGGEWWRLVTSGFLHFGLLHLAFNMFAMWVIGREVETVLGRWRLLAVYLVSLLGGSAAVMLFSNAGTQTAGASGAVFGLMGALAVLLYRLKLPAGQAIGVIAINVVLSFAIPGISITAHLGGLVVGAATTAALVYLPNRQNRSVQVAAVAGIAVVVLLAIGVSLTL</sequence>
<feature type="domain" description="Peptidase S54 rhomboid" evidence="8">
    <location>
        <begin position="131"/>
        <end position="262"/>
    </location>
</feature>
<feature type="transmembrane region" description="Helical" evidence="7">
    <location>
        <begin position="141"/>
        <end position="160"/>
    </location>
</feature>
<evidence type="ECO:0000313" key="9">
    <source>
        <dbReference type="EMBL" id="RZT83280.1"/>
    </source>
</evidence>
<evidence type="ECO:0000256" key="2">
    <source>
        <dbReference type="ARBA" id="ARBA00009045"/>
    </source>
</evidence>
<organism evidence="9 10">
    <name type="scientific">Pseudonocardia sediminis</name>
    <dbReference type="NCBI Taxonomy" id="1397368"/>
    <lineage>
        <taxon>Bacteria</taxon>
        <taxon>Bacillati</taxon>
        <taxon>Actinomycetota</taxon>
        <taxon>Actinomycetes</taxon>
        <taxon>Pseudonocardiales</taxon>
        <taxon>Pseudonocardiaceae</taxon>
        <taxon>Pseudonocardia</taxon>
    </lineage>
</organism>
<dbReference type="RefSeq" id="WP_130288058.1">
    <property type="nucleotide sequence ID" value="NZ_SHKL01000001.1"/>
</dbReference>
<comment type="caution">
    <text evidence="9">The sequence shown here is derived from an EMBL/GenBank/DDBJ whole genome shotgun (WGS) entry which is preliminary data.</text>
</comment>
<dbReference type="Pfam" id="PF01694">
    <property type="entry name" value="Rhomboid"/>
    <property type="match status" value="1"/>
</dbReference>
<keyword evidence="4" id="KW-0378">Hydrolase</keyword>
<dbReference type="SUPFAM" id="SSF144091">
    <property type="entry name" value="Rhomboid-like"/>
    <property type="match status" value="1"/>
</dbReference>
<name>A0A4V2FQ53_PSEST</name>
<evidence type="ECO:0000256" key="7">
    <source>
        <dbReference type="SAM" id="Phobius"/>
    </source>
</evidence>
<dbReference type="InterPro" id="IPR050925">
    <property type="entry name" value="Rhomboid_protease_S54"/>
</dbReference>
<dbReference type="OrthoDB" id="9807874at2"/>
<comment type="similarity">
    <text evidence="2">Belongs to the peptidase S54 family.</text>
</comment>
<feature type="transmembrane region" description="Helical" evidence="7">
    <location>
        <begin position="197"/>
        <end position="218"/>
    </location>
</feature>
<evidence type="ECO:0000256" key="3">
    <source>
        <dbReference type="ARBA" id="ARBA00022692"/>
    </source>
</evidence>
<proteinExistence type="inferred from homology"/>
<keyword evidence="9" id="KW-0645">Protease</keyword>
<feature type="transmembrane region" description="Helical" evidence="7">
    <location>
        <begin position="172"/>
        <end position="191"/>
    </location>
</feature>
<evidence type="ECO:0000259" key="8">
    <source>
        <dbReference type="Pfam" id="PF01694"/>
    </source>
</evidence>
<evidence type="ECO:0000313" key="10">
    <source>
        <dbReference type="Proteomes" id="UP000291591"/>
    </source>
</evidence>
<feature type="transmembrane region" description="Helical" evidence="7">
    <location>
        <begin position="225"/>
        <end position="242"/>
    </location>
</feature>
<evidence type="ECO:0000256" key="5">
    <source>
        <dbReference type="ARBA" id="ARBA00022989"/>
    </source>
</evidence>
<feature type="transmembrane region" description="Helical" evidence="7">
    <location>
        <begin position="86"/>
        <end position="109"/>
    </location>
</feature>
<dbReference type="PANTHER" id="PTHR43731">
    <property type="entry name" value="RHOMBOID PROTEASE"/>
    <property type="match status" value="1"/>
</dbReference>
<evidence type="ECO:0000256" key="4">
    <source>
        <dbReference type="ARBA" id="ARBA00022801"/>
    </source>
</evidence>
<gene>
    <name evidence="9" type="ORF">EV383_0079</name>
</gene>
<keyword evidence="5 7" id="KW-1133">Transmembrane helix</keyword>
<reference evidence="9 10" key="1">
    <citation type="submission" date="2019-02" db="EMBL/GenBank/DDBJ databases">
        <title>Sequencing the genomes of 1000 actinobacteria strains.</title>
        <authorList>
            <person name="Klenk H.-P."/>
        </authorList>
    </citation>
    <scope>NUCLEOTIDE SEQUENCE [LARGE SCALE GENOMIC DNA]</scope>
    <source>
        <strain evidence="9 10">DSM 45779</strain>
    </source>
</reference>
<dbReference type="Gene3D" id="1.20.1540.10">
    <property type="entry name" value="Rhomboid-like"/>
    <property type="match status" value="1"/>
</dbReference>
<dbReference type="GO" id="GO:0004252">
    <property type="term" value="F:serine-type endopeptidase activity"/>
    <property type="evidence" value="ECO:0007669"/>
    <property type="project" value="InterPro"/>
</dbReference>